<keyword evidence="3" id="KW-1185">Reference proteome</keyword>
<dbReference type="OrthoDB" id="662693at2"/>
<protein>
    <recommendedName>
        <fullName evidence="4">CotH protein</fullName>
    </recommendedName>
</protein>
<dbReference type="Proteomes" id="UP000198620">
    <property type="component" value="Unassembled WGS sequence"/>
</dbReference>
<dbReference type="RefSeq" id="WP_090827617.1">
    <property type="nucleotide sequence ID" value="NZ_FOBH01000002.1"/>
</dbReference>
<name>A0A1H7JB84_9PROT</name>
<evidence type="ECO:0000313" key="2">
    <source>
        <dbReference type="EMBL" id="SEK71167.1"/>
    </source>
</evidence>
<gene>
    <name evidence="2" type="ORF">SAMN05216387_102424</name>
</gene>
<evidence type="ECO:0000256" key="1">
    <source>
        <dbReference type="SAM" id="SignalP"/>
    </source>
</evidence>
<dbReference type="PROSITE" id="PS51257">
    <property type="entry name" value="PROKAR_LIPOPROTEIN"/>
    <property type="match status" value="1"/>
</dbReference>
<organism evidence="2 3">
    <name type="scientific">Nitrosovibrio tenuis</name>
    <dbReference type="NCBI Taxonomy" id="1233"/>
    <lineage>
        <taxon>Bacteria</taxon>
        <taxon>Pseudomonadati</taxon>
        <taxon>Pseudomonadota</taxon>
        <taxon>Betaproteobacteria</taxon>
        <taxon>Nitrosomonadales</taxon>
        <taxon>Nitrosomonadaceae</taxon>
        <taxon>Nitrosovibrio</taxon>
    </lineage>
</organism>
<evidence type="ECO:0008006" key="4">
    <source>
        <dbReference type="Google" id="ProtNLM"/>
    </source>
</evidence>
<feature type="chain" id="PRO_5011765977" description="CotH protein" evidence="1">
    <location>
        <begin position="28"/>
        <end position="403"/>
    </location>
</feature>
<feature type="signal peptide" evidence="1">
    <location>
        <begin position="1"/>
        <end position="27"/>
    </location>
</feature>
<keyword evidence="1" id="KW-0732">Signal</keyword>
<proteinExistence type="predicted"/>
<dbReference type="EMBL" id="FOBH01000002">
    <property type="protein sequence ID" value="SEK71167.1"/>
    <property type="molecule type" value="Genomic_DNA"/>
</dbReference>
<reference evidence="2 3" key="1">
    <citation type="submission" date="2016-10" db="EMBL/GenBank/DDBJ databases">
        <authorList>
            <person name="de Groot N.N."/>
        </authorList>
    </citation>
    <scope>NUCLEOTIDE SEQUENCE [LARGE SCALE GENOMIC DNA]</scope>
    <source>
        <strain evidence="2 3">Nv1</strain>
    </source>
</reference>
<evidence type="ECO:0000313" key="3">
    <source>
        <dbReference type="Proteomes" id="UP000198620"/>
    </source>
</evidence>
<accession>A0A1H7JB84</accession>
<dbReference type="AlphaFoldDB" id="A0A1H7JB84"/>
<sequence length="403" mass="45057">MEKYLRTYITLMALAACSFFLAPAALADKATVEIGHTKAPVFTTKEKIVFTLKTDYGNLWKHRAPPNAEVPEDIKEFEAPGQLSWTDSKGKHDLPVQVHLRGNTSQVESQCPFPKMTLSFEKDREGDRVSKGTLFEGLKTVGIGTHCGGKPGSSVRFHRVWGGLSPHREALIYKVQELLSIPGFQAAPANFSYIDSKTGKGPVEPQPSGFVVDRPMPGFFLEDIKTFVKNADGKEIRAADARFKDPDKPYIFTSIVNAQRDARAAGSTIEPIDPKDIIRILLFQALARNYDWELRIFPDDIPDSQGLWNFKVVEADGNWIVFPYDYDLAGWVKSDNSPPELPDLADRRFFKPGDVSQVVAEFKEKRPAIEALVDDLAKEDKSGALSIRGQISSFYTALDRKFR</sequence>